<reference evidence="3" key="2">
    <citation type="submission" date="2020-12" db="UniProtKB">
        <authorList>
            <consortium name="WormBaseParasite"/>
        </authorList>
    </citation>
    <scope>IDENTIFICATION</scope>
</reference>
<dbReference type="AlphaFoldDB" id="A0A090LDM5"/>
<proteinExistence type="predicted"/>
<dbReference type="WormBase" id="SRAE_2000252900">
    <property type="protein sequence ID" value="SRP09992"/>
    <property type="gene ID" value="WBGene00262739"/>
</dbReference>
<protein>
    <submittedName>
        <fullName evidence="1 3">Uncharacterized protein</fullName>
    </submittedName>
</protein>
<accession>A0A090LDM5</accession>
<dbReference type="EMBL" id="LN609529">
    <property type="protein sequence ID" value="CEF67867.1"/>
    <property type="molecule type" value="Genomic_DNA"/>
</dbReference>
<organism evidence="1">
    <name type="scientific">Strongyloides ratti</name>
    <name type="common">Parasitic roundworm</name>
    <dbReference type="NCBI Taxonomy" id="34506"/>
    <lineage>
        <taxon>Eukaryota</taxon>
        <taxon>Metazoa</taxon>
        <taxon>Ecdysozoa</taxon>
        <taxon>Nematoda</taxon>
        <taxon>Chromadorea</taxon>
        <taxon>Rhabditida</taxon>
        <taxon>Tylenchina</taxon>
        <taxon>Panagrolaimomorpha</taxon>
        <taxon>Strongyloidoidea</taxon>
        <taxon>Strongyloididae</taxon>
        <taxon>Strongyloides</taxon>
    </lineage>
</organism>
<sequence>MNNNSTLSDSSLTNNFNNNDSEEKSLSDILNIPLPKSKFNVIFDVLNVKVDDLLEYKSDPKVNDLLKHKIAQVIVEEFNEGKNKNSNLSKNVKLECFIDFINRNFDCSENKLMDLIGTNFMEFLRSQIGKQYFNVFWSSEEKDYIVSITTAIPSNIPEKLINFSENSSINCENTEKVNSPTFGEQIKEQSFSNISHPPNYRFSKQMPMLNSGKSNMIVPIINLLNNPKPTYYMDELEPSSRIIMGKIMIYFCYYLALPRKEIVTNHFKENMTLFSGYTFNKDWYRLLFAKTTMAKMFSEIFFNEITCQSGYTGGAAVFILINEEELWSRIEENILIYNSFGVHQIDLNKLKTVKIQGSRYLLDAKNWIPVGANAITLFGFNARGIYLN</sequence>
<evidence type="ECO:0000313" key="2">
    <source>
        <dbReference type="Proteomes" id="UP000035682"/>
    </source>
</evidence>
<keyword evidence="2" id="KW-1185">Reference proteome</keyword>
<name>A0A090LDM5_STRRB</name>
<dbReference type="WBParaSite" id="SRAE_2000252900.1">
    <property type="protein sequence ID" value="SRAE_2000252900.1"/>
    <property type="gene ID" value="WBGene00262739"/>
</dbReference>
<evidence type="ECO:0000313" key="4">
    <source>
        <dbReference type="WormBase" id="SRAE_2000252900"/>
    </source>
</evidence>
<dbReference type="CTD" id="36380232"/>
<evidence type="ECO:0000313" key="3">
    <source>
        <dbReference type="WBParaSite" id="SRAE_2000252900.1"/>
    </source>
</evidence>
<evidence type="ECO:0000313" key="1">
    <source>
        <dbReference type="EMBL" id="CEF67867.1"/>
    </source>
</evidence>
<reference evidence="1 2" key="1">
    <citation type="submission" date="2014-09" db="EMBL/GenBank/DDBJ databases">
        <authorList>
            <person name="Martin A.A."/>
        </authorList>
    </citation>
    <scope>NUCLEOTIDE SEQUENCE</scope>
    <source>
        <strain evidence="2">ED321</strain>
        <strain evidence="1">ED321 Heterogonic</strain>
    </source>
</reference>
<dbReference type="RefSeq" id="XP_024507067.1">
    <property type="nucleotide sequence ID" value="XM_024653608.1"/>
</dbReference>
<dbReference type="Proteomes" id="UP000035682">
    <property type="component" value="Unplaced"/>
</dbReference>
<dbReference type="GeneID" id="36380232"/>
<gene>
    <name evidence="1 3 4" type="ORF">SRAE_2000252900</name>
</gene>